<proteinExistence type="predicted"/>
<reference evidence="2" key="1">
    <citation type="submission" date="2020-03" db="EMBL/GenBank/DDBJ databases">
        <title>The deep terrestrial virosphere.</title>
        <authorList>
            <person name="Holmfeldt K."/>
            <person name="Nilsson E."/>
            <person name="Simone D."/>
            <person name="Lopez-Fernandez M."/>
            <person name="Wu X."/>
            <person name="de Brujin I."/>
            <person name="Lundin D."/>
            <person name="Andersson A."/>
            <person name="Bertilsson S."/>
            <person name="Dopson M."/>
        </authorList>
    </citation>
    <scope>NUCLEOTIDE SEQUENCE</scope>
    <source>
        <strain evidence="2">MM415A06928</strain>
        <strain evidence="1">MM415B01524</strain>
    </source>
</reference>
<evidence type="ECO:0000313" key="1">
    <source>
        <dbReference type="EMBL" id="QJA57968.1"/>
    </source>
</evidence>
<dbReference type="EMBL" id="MT141611">
    <property type="protein sequence ID" value="QJA68373.1"/>
    <property type="molecule type" value="Genomic_DNA"/>
</dbReference>
<evidence type="ECO:0000313" key="2">
    <source>
        <dbReference type="EMBL" id="QJA68373.1"/>
    </source>
</evidence>
<sequence length="168" mass="19270">MSAFIVSKEHVDALISAALYHAPKYPGDARFPASWFSEEPDPDEDRSAWYQACRRELTEETADATGLMLWEECRQSVAHRYPNDGDGMWPGPAGLTMAEVAEYRYQSNQIIAADPVKTLQALRCYEYQTCEHPDWESSEAKRCVEAIRDKMISRLTDDIDLWDIDERS</sequence>
<gene>
    <name evidence="2" type="ORF">MM415A06928_0007</name>
    <name evidence="1" type="ORF">MM415B01524_0005</name>
</gene>
<name>A0A6M3JER0_9ZZZZ</name>
<organism evidence="2">
    <name type="scientific">viral metagenome</name>
    <dbReference type="NCBI Taxonomy" id="1070528"/>
    <lineage>
        <taxon>unclassified sequences</taxon>
        <taxon>metagenomes</taxon>
        <taxon>organismal metagenomes</taxon>
    </lineage>
</organism>
<accession>A0A6M3JER0</accession>
<protein>
    <submittedName>
        <fullName evidence="2">Uncharacterized protein</fullName>
    </submittedName>
</protein>
<dbReference type="EMBL" id="MT141302">
    <property type="protein sequence ID" value="QJA57968.1"/>
    <property type="molecule type" value="Genomic_DNA"/>
</dbReference>
<dbReference type="AlphaFoldDB" id="A0A6M3JER0"/>